<feature type="transmembrane region" description="Helical" evidence="1">
    <location>
        <begin position="36"/>
        <end position="55"/>
    </location>
</feature>
<reference evidence="3" key="1">
    <citation type="journal article" date="2011" name="Nat. Genet.">
        <title>The Arabidopsis lyrata genome sequence and the basis of rapid genome size change.</title>
        <authorList>
            <person name="Hu T.T."/>
            <person name="Pattyn P."/>
            <person name="Bakker E.G."/>
            <person name="Cao J."/>
            <person name="Cheng J.-F."/>
            <person name="Clark R.M."/>
            <person name="Fahlgren N."/>
            <person name="Fawcett J.A."/>
            <person name="Grimwood J."/>
            <person name="Gundlach H."/>
            <person name="Haberer G."/>
            <person name="Hollister J.D."/>
            <person name="Ossowski S."/>
            <person name="Ottilar R.P."/>
            <person name="Salamov A.A."/>
            <person name="Schneeberger K."/>
            <person name="Spannagl M."/>
            <person name="Wang X."/>
            <person name="Yang L."/>
            <person name="Nasrallah M.E."/>
            <person name="Bergelson J."/>
            <person name="Carrington J.C."/>
            <person name="Gaut B.S."/>
            <person name="Schmutz J."/>
            <person name="Mayer K.F.X."/>
            <person name="Van de Peer Y."/>
            <person name="Grigoriev I.V."/>
            <person name="Nordborg M."/>
            <person name="Weigel D."/>
            <person name="Guo Y.-L."/>
        </authorList>
    </citation>
    <scope>NUCLEOTIDE SEQUENCE [LARGE SCALE GENOMIC DNA]</scope>
    <source>
        <strain evidence="3">cv. MN47</strain>
    </source>
</reference>
<name>D7LZG7_ARALL</name>
<gene>
    <name evidence="2" type="ORF">ARALYDRAFT_911455</name>
</gene>
<keyword evidence="1" id="KW-0812">Transmembrane</keyword>
<sequence length="168" mass="19175">MSGFCWKVIATVSIVGISISLHTLCSSMCWMQYTTIVGYTILYVAMLLMLQFSTIRIYKEHEPPLPYARTIYSLVLMTAVYYFSFNYPTVDVLVYTYSMFAFGFASFNVNSPMQFQHARCTLIFGMFIGFSGLKFGEFCSTHSCPLVPSFLWIYLHGKALGMVNGFYI</sequence>
<keyword evidence="3" id="KW-1185">Reference proteome</keyword>
<feature type="transmembrane region" description="Helical" evidence="1">
    <location>
        <begin position="92"/>
        <end position="109"/>
    </location>
</feature>
<accession>D7LZG7</accession>
<evidence type="ECO:0000256" key="1">
    <source>
        <dbReference type="SAM" id="Phobius"/>
    </source>
</evidence>
<dbReference type="Proteomes" id="UP000008694">
    <property type="component" value="Unassembled WGS sequence"/>
</dbReference>
<protein>
    <submittedName>
        <fullName evidence="2">Predicted protein</fullName>
    </submittedName>
</protein>
<dbReference type="EMBL" id="GL348718">
    <property type="protein sequence ID" value="EFH48821.1"/>
    <property type="molecule type" value="Genomic_DNA"/>
</dbReference>
<evidence type="ECO:0000313" key="2">
    <source>
        <dbReference type="EMBL" id="EFH48821.1"/>
    </source>
</evidence>
<feature type="transmembrane region" description="Helical" evidence="1">
    <location>
        <begin position="6"/>
        <end position="24"/>
    </location>
</feature>
<proteinExistence type="predicted"/>
<dbReference type="AlphaFoldDB" id="D7LZG7"/>
<evidence type="ECO:0000313" key="3">
    <source>
        <dbReference type="Proteomes" id="UP000008694"/>
    </source>
</evidence>
<dbReference type="HOGENOM" id="CLU_1588701_0_0_1"/>
<keyword evidence="1" id="KW-1133">Transmembrane helix</keyword>
<feature type="transmembrane region" description="Helical" evidence="1">
    <location>
        <begin position="67"/>
        <end position="85"/>
    </location>
</feature>
<dbReference type="Gramene" id="scaffold_603512.1">
    <property type="protein sequence ID" value="scaffold_603512.1"/>
    <property type="gene ID" value="scaffold_603512.1"/>
</dbReference>
<organism evidence="3">
    <name type="scientific">Arabidopsis lyrata subsp. lyrata</name>
    <name type="common">Lyre-leaved rock-cress</name>
    <dbReference type="NCBI Taxonomy" id="81972"/>
    <lineage>
        <taxon>Eukaryota</taxon>
        <taxon>Viridiplantae</taxon>
        <taxon>Streptophyta</taxon>
        <taxon>Embryophyta</taxon>
        <taxon>Tracheophyta</taxon>
        <taxon>Spermatophyta</taxon>
        <taxon>Magnoliopsida</taxon>
        <taxon>eudicotyledons</taxon>
        <taxon>Gunneridae</taxon>
        <taxon>Pentapetalae</taxon>
        <taxon>rosids</taxon>
        <taxon>malvids</taxon>
        <taxon>Brassicales</taxon>
        <taxon>Brassicaceae</taxon>
        <taxon>Camelineae</taxon>
        <taxon>Arabidopsis</taxon>
    </lineage>
</organism>
<keyword evidence="1" id="KW-0472">Membrane</keyword>